<sequence>MARTRTKVSTVVLDTDDVHVLAGFYRRLLGYEVRTDEPDWVLIGPPPGTEGIGLAFATEREYVRPVWPATKSGEQQMMLHLDIEVDDADDLEGETARAVAEGATLAAYQPQDDVRVLLDPAGHPFCLWVQTPEPEHDDA</sequence>
<reference evidence="2 3" key="1">
    <citation type="journal article" date="2014" name="Int. J. Syst. Evol. Microbiol.">
        <title>Complete genome sequence of Corynebacterium casei LMG S-19264T (=DSM 44701T), isolated from a smear-ripened cheese.</title>
        <authorList>
            <consortium name="US DOE Joint Genome Institute (JGI-PGF)"/>
            <person name="Walter F."/>
            <person name="Albersmeier A."/>
            <person name="Kalinowski J."/>
            <person name="Ruckert C."/>
        </authorList>
    </citation>
    <scope>NUCLEOTIDE SEQUENCE [LARGE SCALE GENOMIC DNA]</scope>
    <source>
        <strain evidence="2 3">JCM 4677</strain>
    </source>
</reference>
<feature type="domain" description="Glyoxalase-like" evidence="1">
    <location>
        <begin position="11"/>
        <end position="127"/>
    </location>
</feature>
<dbReference type="PANTHER" id="PTHR35908:SF1">
    <property type="entry name" value="CONSERVED PROTEIN"/>
    <property type="match status" value="1"/>
</dbReference>
<dbReference type="Gene3D" id="3.10.180.10">
    <property type="entry name" value="2,3-Dihydroxybiphenyl 1,2-Dioxygenase, domain 1"/>
    <property type="match status" value="1"/>
</dbReference>
<evidence type="ECO:0000259" key="1">
    <source>
        <dbReference type="Pfam" id="PF18029"/>
    </source>
</evidence>
<dbReference type="AlphaFoldDB" id="A0A7G1P5D8"/>
<name>A0A7G1P5D8_9ACTN</name>
<gene>
    <name evidence="2" type="ORF">GCM10017557_38860</name>
</gene>
<evidence type="ECO:0000313" key="3">
    <source>
        <dbReference type="Proteomes" id="UP000516444"/>
    </source>
</evidence>
<dbReference type="Pfam" id="PF18029">
    <property type="entry name" value="Glyoxalase_6"/>
    <property type="match status" value="1"/>
</dbReference>
<protein>
    <submittedName>
        <fullName evidence="2">Glyoxalase</fullName>
    </submittedName>
</protein>
<dbReference type="Proteomes" id="UP000516444">
    <property type="component" value="Chromosome"/>
</dbReference>
<organism evidence="2 3">
    <name type="scientific">Streptomyces aurantiacus</name>
    <dbReference type="NCBI Taxonomy" id="47760"/>
    <lineage>
        <taxon>Bacteria</taxon>
        <taxon>Bacillati</taxon>
        <taxon>Actinomycetota</taxon>
        <taxon>Actinomycetes</taxon>
        <taxon>Kitasatosporales</taxon>
        <taxon>Streptomycetaceae</taxon>
        <taxon>Streptomyces</taxon>
        <taxon>Streptomyces aurantiacus group</taxon>
    </lineage>
</organism>
<dbReference type="RefSeq" id="WP_190851194.1">
    <property type="nucleotide sequence ID" value="NZ_AP023440.1"/>
</dbReference>
<keyword evidence="3" id="KW-1185">Reference proteome</keyword>
<dbReference type="PANTHER" id="PTHR35908">
    <property type="entry name" value="HYPOTHETICAL FUSION PROTEIN"/>
    <property type="match status" value="1"/>
</dbReference>
<dbReference type="SUPFAM" id="SSF54593">
    <property type="entry name" value="Glyoxalase/Bleomycin resistance protein/Dihydroxybiphenyl dioxygenase"/>
    <property type="match status" value="1"/>
</dbReference>
<dbReference type="InterPro" id="IPR029068">
    <property type="entry name" value="Glyas_Bleomycin-R_OHBP_Dase"/>
</dbReference>
<evidence type="ECO:0000313" key="2">
    <source>
        <dbReference type="EMBL" id="BCL29027.1"/>
    </source>
</evidence>
<accession>A0A7G1P5D8</accession>
<dbReference type="InterPro" id="IPR041581">
    <property type="entry name" value="Glyoxalase_6"/>
</dbReference>
<dbReference type="EMBL" id="AP023440">
    <property type="protein sequence ID" value="BCL29027.1"/>
    <property type="molecule type" value="Genomic_DNA"/>
</dbReference>
<proteinExistence type="predicted"/>
<dbReference type="KEGG" id="sgm:GCM10017557_38860"/>